<keyword evidence="2" id="KW-1185">Reference proteome</keyword>
<evidence type="ECO:0000313" key="2">
    <source>
        <dbReference type="Proteomes" id="UP000828048"/>
    </source>
</evidence>
<accession>A0ACB7XZQ4</accession>
<name>A0ACB7XZQ4_9ERIC</name>
<sequence>MDRARDRLQEPQGGRGWITLFVDNLPDGVSHSWLGNLFNEYGVVKDIYLPVKRSKVTGRHFGFIRYNCSVSADIAVAKTNGMIKGRCQRKGTSFVDLSDLGELQTNNRFPAANGKSFADIVKGDSNLLEKEGTRDEIRTTFVEDIQIRAMGGRSILLTFSDSKVRDEILKDSLMNRWFDNVHPWKGEAASLERFVWLRCRGMPLEAWNLDSFKRIGELWGHFMAIDVATLSCSSFEIGRLLIATSSDAKIDVRIQVELKGVSYSVKVVEQDCDVQIQRPKGTNEEGEDSQVGPLQSEKIFYSKNGILVSNADEKTKVDDLCGQLTSTPVVGLKMMF</sequence>
<gene>
    <name evidence="1" type="ORF">Vadar_014743</name>
</gene>
<comment type="caution">
    <text evidence="1">The sequence shown here is derived from an EMBL/GenBank/DDBJ whole genome shotgun (WGS) entry which is preliminary data.</text>
</comment>
<organism evidence="1 2">
    <name type="scientific">Vaccinium darrowii</name>
    <dbReference type="NCBI Taxonomy" id="229202"/>
    <lineage>
        <taxon>Eukaryota</taxon>
        <taxon>Viridiplantae</taxon>
        <taxon>Streptophyta</taxon>
        <taxon>Embryophyta</taxon>
        <taxon>Tracheophyta</taxon>
        <taxon>Spermatophyta</taxon>
        <taxon>Magnoliopsida</taxon>
        <taxon>eudicotyledons</taxon>
        <taxon>Gunneridae</taxon>
        <taxon>Pentapetalae</taxon>
        <taxon>asterids</taxon>
        <taxon>Ericales</taxon>
        <taxon>Ericaceae</taxon>
        <taxon>Vaccinioideae</taxon>
        <taxon>Vaccinieae</taxon>
        <taxon>Vaccinium</taxon>
    </lineage>
</organism>
<evidence type="ECO:0000313" key="1">
    <source>
        <dbReference type="EMBL" id="KAH7846502.1"/>
    </source>
</evidence>
<proteinExistence type="predicted"/>
<dbReference type="EMBL" id="CM037155">
    <property type="protein sequence ID" value="KAH7846502.1"/>
    <property type="molecule type" value="Genomic_DNA"/>
</dbReference>
<reference evidence="1 2" key="1">
    <citation type="journal article" date="2021" name="Hortic Res">
        <title>High-quality reference genome and annotation aids understanding of berry development for evergreen blueberry (Vaccinium darrowii).</title>
        <authorList>
            <person name="Yu J."/>
            <person name="Hulse-Kemp A.M."/>
            <person name="Babiker E."/>
            <person name="Staton M."/>
        </authorList>
    </citation>
    <scope>NUCLEOTIDE SEQUENCE [LARGE SCALE GENOMIC DNA]</scope>
    <source>
        <strain evidence="2">cv. NJ 8807/NJ 8810</strain>
        <tissue evidence="1">Young leaf</tissue>
    </source>
</reference>
<protein>
    <submittedName>
        <fullName evidence="1">Uncharacterized protein</fullName>
    </submittedName>
</protein>
<dbReference type="Proteomes" id="UP000828048">
    <property type="component" value="Chromosome 5"/>
</dbReference>